<dbReference type="InterPro" id="IPR003593">
    <property type="entry name" value="AAA+_ATPase"/>
</dbReference>
<dbReference type="PROSITE" id="PS51981">
    <property type="entry name" value="ZF_RZ"/>
    <property type="match status" value="1"/>
</dbReference>
<dbReference type="GO" id="GO:0008270">
    <property type="term" value="F:zinc ion binding"/>
    <property type="evidence" value="ECO:0007669"/>
    <property type="project" value="UniProtKB-KW"/>
</dbReference>
<dbReference type="Gene3D" id="1.50.40.10">
    <property type="entry name" value="Mitochondrial carrier domain"/>
    <property type="match status" value="1"/>
</dbReference>
<dbReference type="InterPro" id="IPR023395">
    <property type="entry name" value="MCP_dom_sf"/>
</dbReference>
<name>A0A4S4LQF9_9AGAM</name>
<dbReference type="GO" id="GO:0005739">
    <property type="term" value="C:mitochondrion"/>
    <property type="evidence" value="ECO:0007669"/>
    <property type="project" value="TreeGrafter"/>
</dbReference>
<dbReference type="Pfam" id="PF00153">
    <property type="entry name" value="Mito_carr"/>
    <property type="match status" value="2"/>
</dbReference>
<evidence type="ECO:0000256" key="13">
    <source>
        <dbReference type="SAM" id="MobiDB-lite"/>
    </source>
</evidence>
<evidence type="ECO:0000256" key="5">
    <source>
        <dbReference type="ARBA" id="ARBA00022723"/>
    </source>
</evidence>
<evidence type="ECO:0000259" key="15">
    <source>
        <dbReference type="PROSITE" id="PS51981"/>
    </source>
</evidence>
<keyword evidence="9" id="KW-1133">Transmembrane helix</keyword>
<dbReference type="OrthoDB" id="2423195at2759"/>
<dbReference type="Pfam" id="PF20173">
    <property type="entry name" value="ZnF_RZ-type"/>
    <property type="match status" value="1"/>
</dbReference>
<dbReference type="SMART" id="SM00382">
    <property type="entry name" value="AAA"/>
    <property type="match status" value="1"/>
</dbReference>
<keyword evidence="4 11" id="KW-0812">Transmembrane</keyword>
<feature type="repeat" description="Solcar" evidence="11">
    <location>
        <begin position="2218"/>
        <end position="2300"/>
    </location>
</feature>
<feature type="region of interest" description="Disordered" evidence="13">
    <location>
        <begin position="876"/>
        <end position="905"/>
    </location>
</feature>
<comment type="caution">
    <text evidence="16">The sequence shown here is derived from an EMBL/GenBank/DDBJ whole genome shotgun (WGS) entry which is preliminary data.</text>
</comment>
<comment type="subcellular location">
    <subcellularLocation>
        <location evidence="2">Cytoplasm</location>
    </subcellularLocation>
    <subcellularLocation>
        <location evidence="1">Membrane</location>
        <topology evidence="1">Multi-pass membrane protein</topology>
    </subcellularLocation>
</comment>
<dbReference type="GO" id="GO:0001409">
    <property type="term" value="F:guanine nucleotide transmembrane transporter activity"/>
    <property type="evidence" value="ECO:0007669"/>
    <property type="project" value="TreeGrafter"/>
</dbReference>
<dbReference type="SUPFAM" id="SSF103506">
    <property type="entry name" value="Mitochondrial carrier"/>
    <property type="match status" value="1"/>
</dbReference>
<dbReference type="GO" id="GO:0004386">
    <property type="term" value="F:helicase activity"/>
    <property type="evidence" value="ECO:0007669"/>
    <property type="project" value="InterPro"/>
</dbReference>
<evidence type="ECO:0000256" key="9">
    <source>
        <dbReference type="ARBA" id="ARBA00022989"/>
    </source>
</evidence>
<protein>
    <submittedName>
        <fullName evidence="16">Uncharacterized protein</fullName>
    </submittedName>
</protein>
<evidence type="ECO:0000256" key="7">
    <source>
        <dbReference type="ARBA" id="ARBA00022833"/>
    </source>
</evidence>
<organism evidence="16 17">
    <name type="scientific">Bondarzewia mesenterica</name>
    <dbReference type="NCBI Taxonomy" id="1095465"/>
    <lineage>
        <taxon>Eukaryota</taxon>
        <taxon>Fungi</taxon>
        <taxon>Dikarya</taxon>
        <taxon>Basidiomycota</taxon>
        <taxon>Agaricomycotina</taxon>
        <taxon>Agaricomycetes</taxon>
        <taxon>Russulales</taxon>
        <taxon>Bondarzewiaceae</taxon>
        <taxon>Bondarzewia</taxon>
    </lineage>
</organism>
<evidence type="ECO:0000256" key="11">
    <source>
        <dbReference type="PROSITE-ProRule" id="PRU00282"/>
    </source>
</evidence>
<feature type="domain" description="C3H1-type" evidence="14">
    <location>
        <begin position="60"/>
        <end position="83"/>
    </location>
</feature>
<evidence type="ECO:0000313" key="17">
    <source>
        <dbReference type="Proteomes" id="UP000310158"/>
    </source>
</evidence>
<evidence type="ECO:0000259" key="14">
    <source>
        <dbReference type="PROSITE" id="PS50103"/>
    </source>
</evidence>
<dbReference type="InterPro" id="IPR000571">
    <property type="entry name" value="Znf_CCCH"/>
</dbReference>
<accession>A0A4S4LQF9</accession>
<evidence type="ECO:0000256" key="6">
    <source>
        <dbReference type="ARBA" id="ARBA00022771"/>
    </source>
</evidence>
<keyword evidence="7 12" id="KW-0862">Zinc</keyword>
<dbReference type="Pfam" id="PF13087">
    <property type="entry name" value="AAA_12"/>
    <property type="match status" value="1"/>
</dbReference>
<keyword evidence="8" id="KW-0391">Immunity</keyword>
<dbReference type="PANTHER" id="PTHR46974:SF1">
    <property type="entry name" value="MITOCHONDRIAL GTP_GDP CARRIER PROTEIN 1"/>
    <property type="match status" value="1"/>
</dbReference>
<sequence length="2305" mass="256827">MSSPRNNPNRARSPNRGGVARGRGQGRGRGGRNPPAVSSLTTRPLSPAPRPPLDRAPGGICNFYWSTGSCNRGFECTFRHQAKPSVEEVALHSISVDQAPDFFSTEGLALNNGSVQSEQHNLKPSEAHNHLKPFLRDNFCFDGPSRVEGFVRIFASINGHNKYWNFDSAQSFLDTIVHGNALYRIGDVLRWDIVSVNAGVGSTNLSFQRAYFPVFQYLASDLVLKSTLHHNINALYGLIDHNYDKIHKTLSDCIGSMVRATTWKDCSPGLSAVRQGALDGVIVFKSLATIFSQYLNRFKNAIRNHPQILRLFEDLASWFELWAKSVSSTVPTFTDPITSSPKNIQKLTIEQLCEDIVRLVTIARRESGIADNLRRPVVRSVMTAEHRQQAMITRLRQTYDPPGILRESMQPRHDNDFSDIASIRIAPTHQELLCPVEPYLPKYLPDAPHHLPPGSMEKHVDIQFRLLREDLIEPIRQSLSVLHMDLDNIWTQLRHKRDPTKLEKLVAGKGGVYRTSGFDSVFFHLYTGIQFTPAKAERRNFTIGLLVDAPPGAPRDSSAKKRAEYWEHSKRLQSGSLVAFVLVSPGRSRIFLGTITSTSTDIAESAKASADKVQLHVSFFDAEVELYALRREKISGDGSNFAVLVDNNIMLESVRPFLETLQTVEQRGARIEDLDALNPNSIARARQELLHHSNLDPSQVDAVVDTLTREVSLIQGPPGTGKSFIGKEIIRILIASRIKPIVLIAFTNHALDHMLLSVLDSKITPNIIRLGSRTTDERIAEYNLGKLEKLEGKTSLDRSMRREFANMKEVENEMDDVVQSIQLPRLSSEKVEQFLDIHYPEYSESLTSPPYWISRLMEQIQMDEIANGEWTVASGNKKRKDDLDSELRNAAEERGGRSKSGKAMQEDMVHEQAVGTGGVDPRTVFFSALGFNGHIPPVPSSCRATEHLLRDSTSVWSMSFDERTRLAASWEDEIRRMAYESNVSEFELLRERYKAACKRYNDVRDQIIAPKVLMVEEAGQVLESHIIASLVPSVEHIICIGDPQQLRPTLSTFCPSVNGQPRWKGIVQVRSVAYGETCRQRPSHVSDYSTAKDAAQHFPFHQNNFLYKNLEDHENVRQYPPVQGMQKNVFFFTHTHQENGEEDSVSKFNKFEVEMIRDLALYFLKQGPYSGAGDIAVLCAYLGQLQKVRSAFRDIKMAVSVDERDEEQLAKQGDEDVEAGFQDVDVAKHIRLGTVDTFQGEEAKIVIVSLVRNSGSFEGNSSSIGFLKSSNRINVALSRAKHGLFILGNASNLRQNETWGKILVEMEQREQIGHGFPIVCPRHPDQKQVITSPQQLSMVAPQGGCLHPCDFRLSCGHTCQSVSAGVQCLVAQGHAVRSVSNASGSRDLLFLRYHPTASFRVAITRVILASVSFTVNISAASHAPRIMSVILGVVENAARCAPTTNVRNHAGSLAHHVWSLVNGFVLINHVPFCAVQSARVSLAMNHVLMCCPAVILALPFAGSLAKIKPVSSAYQIDLSSTDSSERLITLACGHIFTVETLDGHCQMTYYYDIDHMGRFTGTKAPPINYQSPPSCPTCRGPISALRYGRVTKRANLDILEQNVASTMSQSLEEIGPVVEVLRSELPTMEAAAKGMEYKDGYSPETELDEMMERRNGQYGGQDEPLPPRLFAMWKMVSTHGFVKEEATAWNAIVKGLIGAYKKVASVATTRGPHIRAYEAALSTLYRLEIAAITGDPSRDCDAPEPLAMDEVNKKIGQPPHKADTRFQVEAFFLSLELRFMLAQIARSRIRGLTIMSSDEGIRHHRRLWHAFTEFIFTSCLQDSRKALTIAEKSSASRLSARSAIYIIRAELEKFRFDIITERDDLAKTGRLNGAERKQLAARVNDKRAHAAEFLNKVETAYMRSRPSRTVKDLQVERAWFADECRAKAENYGREYGQLEQHIATDNAYQPLSLQEKADIVKAFKFTHRGHFYNCENGHTFVIGECGGAMQEARCPECRAPIGGSGHRLVSSNTRASEFEEIAHSRIDLSISIVHLCSVMFLTPPDARITVIRPFFIVRTELMSPISGKGKESGTARILGSGTSGYAAGYKVSQRIYKFGGQPWFNDILNRHYKESFTNIFGERKGKSIMQATAGSLTGIGEVILLPLDALKIKRQVNPEAFRGRGFIKIFLEEGTTLYRGWGWTMARNAPGSFALFGASSVTKDYILGVSDFSKATWAQNFVASIAGAVASITVAAPLDVIKTRIQNANFENKTSGMTVMKELLKHEGAGALFKGLTPKILVVGPKLVFSYTIAQSLIPWFAKYV</sequence>
<evidence type="ECO:0000256" key="2">
    <source>
        <dbReference type="ARBA" id="ARBA00004496"/>
    </source>
</evidence>
<dbReference type="Pfam" id="PF13086">
    <property type="entry name" value="AAA_11"/>
    <property type="match status" value="1"/>
</dbReference>
<keyword evidence="5 12" id="KW-0479">Metal-binding</keyword>
<gene>
    <name evidence="16" type="ORF">EW146_g6431</name>
</gene>
<dbReference type="Gene3D" id="3.40.50.300">
    <property type="entry name" value="P-loop containing nucleotide triphosphate hydrolases"/>
    <property type="match status" value="2"/>
</dbReference>
<keyword evidence="17" id="KW-1185">Reference proteome</keyword>
<evidence type="ECO:0000256" key="1">
    <source>
        <dbReference type="ARBA" id="ARBA00004141"/>
    </source>
</evidence>
<evidence type="ECO:0000256" key="3">
    <source>
        <dbReference type="ARBA" id="ARBA00022490"/>
    </source>
</evidence>
<keyword evidence="3" id="KW-0963">Cytoplasm</keyword>
<feature type="compositionally biased region" description="Low complexity" evidence="13">
    <location>
        <begin position="1"/>
        <end position="18"/>
    </location>
</feature>
<dbReference type="PANTHER" id="PTHR46974">
    <property type="entry name" value="MITOCHONDRIAL GTP/GDP CARRIER PROTEIN 1"/>
    <property type="match status" value="1"/>
</dbReference>
<feature type="domain" description="RZ-type" evidence="15">
    <location>
        <begin position="1951"/>
        <end position="2024"/>
    </location>
</feature>
<dbReference type="InterPro" id="IPR018108">
    <property type="entry name" value="MCP_transmembrane"/>
</dbReference>
<evidence type="ECO:0000313" key="16">
    <source>
        <dbReference type="EMBL" id="THH13828.1"/>
    </source>
</evidence>
<dbReference type="PROSITE" id="PS50920">
    <property type="entry name" value="SOLCAR"/>
    <property type="match status" value="1"/>
</dbReference>
<dbReference type="Proteomes" id="UP000310158">
    <property type="component" value="Unassembled WGS sequence"/>
</dbReference>
<evidence type="ECO:0000256" key="4">
    <source>
        <dbReference type="ARBA" id="ARBA00022692"/>
    </source>
</evidence>
<dbReference type="InterPro" id="IPR041677">
    <property type="entry name" value="DNA2/NAM7_AAA_11"/>
</dbReference>
<dbReference type="InterPro" id="IPR041679">
    <property type="entry name" value="DNA2/NAM7-like_C"/>
</dbReference>
<reference evidence="16 17" key="1">
    <citation type="submission" date="2019-02" db="EMBL/GenBank/DDBJ databases">
        <title>Genome sequencing of the rare red list fungi Bondarzewia mesenterica.</title>
        <authorList>
            <person name="Buettner E."/>
            <person name="Kellner H."/>
        </authorList>
    </citation>
    <scope>NUCLEOTIDE SEQUENCE [LARGE SCALE GENOMIC DNA]</scope>
    <source>
        <strain evidence="16 17">DSM 108281</strain>
    </source>
</reference>
<feature type="compositionally biased region" description="Basic and acidic residues" evidence="13">
    <location>
        <begin position="879"/>
        <end position="896"/>
    </location>
</feature>
<evidence type="ECO:0000256" key="12">
    <source>
        <dbReference type="PROSITE-ProRule" id="PRU00723"/>
    </source>
</evidence>
<dbReference type="InterPro" id="IPR027417">
    <property type="entry name" value="P-loop_NTPase"/>
</dbReference>
<keyword evidence="10 11" id="KW-0472">Membrane</keyword>
<dbReference type="InterPro" id="IPR046439">
    <property type="entry name" value="ZF_RZ_dom"/>
</dbReference>
<dbReference type="PROSITE" id="PS50103">
    <property type="entry name" value="ZF_C3H1"/>
    <property type="match status" value="1"/>
</dbReference>
<dbReference type="SUPFAM" id="SSF52540">
    <property type="entry name" value="P-loop containing nucleoside triphosphate hydrolases"/>
    <property type="match status" value="1"/>
</dbReference>
<evidence type="ECO:0000256" key="10">
    <source>
        <dbReference type="ARBA" id="ARBA00023136"/>
    </source>
</evidence>
<feature type="region of interest" description="Disordered" evidence="13">
    <location>
        <begin position="1"/>
        <end position="53"/>
    </location>
</feature>
<dbReference type="GO" id="GO:0002376">
    <property type="term" value="P:immune system process"/>
    <property type="evidence" value="ECO:0007669"/>
    <property type="project" value="UniProtKB-KW"/>
</dbReference>
<dbReference type="InterPro" id="IPR047187">
    <property type="entry name" value="SF1_C_Upf1"/>
</dbReference>
<feature type="zinc finger region" description="C3H1-type" evidence="12">
    <location>
        <begin position="60"/>
        <end position="83"/>
    </location>
</feature>
<dbReference type="GO" id="GO:0016020">
    <property type="term" value="C:membrane"/>
    <property type="evidence" value="ECO:0007669"/>
    <property type="project" value="UniProtKB-SubCell"/>
</dbReference>
<keyword evidence="6 12" id="KW-0863">Zinc-finger</keyword>
<dbReference type="CDD" id="cd18808">
    <property type="entry name" value="SF1_C_Upf1"/>
    <property type="match status" value="1"/>
</dbReference>
<proteinExistence type="predicted"/>
<dbReference type="InterPro" id="IPR053042">
    <property type="entry name" value="Mito_GTP/GDP_Carrier"/>
</dbReference>
<dbReference type="EMBL" id="SGPL01000322">
    <property type="protein sequence ID" value="THH13828.1"/>
    <property type="molecule type" value="Genomic_DNA"/>
</dbReference>
<evidence type="ECO:0000256" key="8">
    <source>
        <dbReference type="ARBA" id="ARBA00022859"/>
    </source>
</evidence>